<dbReference type="InterPro" id="IPR029065">
    <property type="entry name" value="Enolase_C-like"/>
</dbReference>
<reference evidence="5 6" key="1">
    <citation type="journal article" date="2019" name="ACS Chem. Biol.">
        <title>Identification and Mobilization of a Cryptic Antibiotic Biosynthesis Gene Locus from a Human-Pathogenic Nocardia Isolate.</title>
        <authorList>
            <person name="Herisse M."/>
            <person name="Ishida K."/>
            <person name="Porter J.L."/>
            <person name="Howden B."/>
            <person name="Hertweck C."/>
            <person name="Stinear T.P."/>
            <person name="Pidot S.J."/>
        </authorList>
    </citation>
    <scope>NUCLEOTIDE SEQUENCE [LARGE SCALE GENOMIC DNA]</scope>
    <source>
        <strain evidence="5 6">AUSMDU00012717</strain>
    </source>
</reference>
<dbReference type="InterPro" id="IPR029017">
    <property type="entry name" value="Enolase-like_N"/>
</dbReference>
<dbReference type="PANTHER" id="PTHR13794:SF58">
    <property type="entry name" value="MITOCHONDRIAL ENOLASE SUPERFAMILY MEMBER 1"/>
    <property type="match status" value="1"/>
</dbReference>
<organism evidence="5 6">
    <name type="scientific">Nocardia arthritidis</name>
    <dbReference type="NCBI Taxonomy" id="228602"/>
    <lineage>
        <taxon>Bacteria</taxon>
        <taxon>Bacillati</taxon>
        <taxon>Actinomycetota</taxon>
        <taxon>Actinomycetes</taxon>
        <taxon>Mycobacteriales</taxon>
        <taxon>Nocardiaceae</taxon>
        <taxon>Nocardia</taxon>
    </lineage>
</organism>
<dbReference type="GO" id="GO:0000287">
    <property type="term" value="F:magnesium ion binding"/>
    <property type="evidence" value="ECO:0007669"/>
    <property type="project" value="TreeGrafter"/>
</dbReference>
<dbReference type="Pfam" id="PF02746">
    <property type="entry name" value="MR_MLE_N"/>
    <property type="match status" value="1"/>
</dbReference>
<evidence type="ECO:0000256" key="3">
    <source>
        <dbReference type="ARBA" id="ARBA00022842"/>
    </source>
</evidence>
<dbReference type="SMART" id="SM00922">
    <property type="entry name" value="MR_MLE"/>
    <property type="match status" value="1"/>
</dbReference>
<dbReference type="Proteomes" id="UP000503540">
    <property type="component" value="Chromosome"/>
</dbReference>
<dbReference type="SFLD" id="SFLDG00179">
    <property type="entry name" value="mandelate_racemase"/>
    <property type="match status" value="1"/>
</dbReference>
<feature type="domain" description="Mandelate racemase/muconate lactonizing enzyme C-terminal" evidence="4">
    <location>
        <begin position="145"/>
        <end position="241"/>
    </location>
</feature>
<dbReference type="Pfam" id="PF13378">
    <property type="entry name" value="MR_MLE_C"/>
    <property type="match status" value="1"/>
</dbReference>
<dbReference type="SUPFAM" id="SSF54826">
    <property type="entry name" value="Enolase N-terminal domain-like"/>
    <property type="match status" value="1"/>
</dbReference>
<dbReference type="KEGG" id="nah:F5544_32910"/>
<evidence type="ECO:0000259" key="4">
    <source>
        <dbReference type="SMART" id="SM00922"/>
    </source>
</evidence>
<dbReference type="GO" id="GO:0016052">
    <property type="term" value="P:carbohydrate catabolic process"/>
    <property type="evidence" value="ECO:0007669"/>
    <property type="project" value="TreeGrafter"/>
</dbReference>
<dbReference type="Gene3D" id="3.20.20.120">
    <property type="entry name" value="Enolase-like C-terminal domain"/>
    <property type="match status" value="1"/>
</dbReference>
<keyword evidence="2" id="KW-0479">Metal-binding</keyword>
<gene>
    <name evidence="5" type="ORF">F5544_32910</name>
</gene>
<keyword evidence="3" id="KW-0460">Magnesium</keyword>
<dbReference type="EMBL" id="CP046172">
    <property type="protein sequence ID" value="QIS14419.1"/>
    <property type="molecule type" value="Genomic_DNA"/>
</dbReference>
<dbReference type="GO" id="GO:0009063">
    <property type="term" value="P:amino acid catabolic process"/>
    <property type="evidence" value="ECO:0007669"/>
    <property type="project" value="InterPro"/>
</dbReference>
<accession>A0A6G9YMA8</accession>
<comment type="cofactor">
    <cofactor evidence="1">
        <name>Mg(2+)</name>
        <dbReference type="ChEBI" id="CHEBI:18420"/>
    </cofactor>
</comment>
<sequence>MNDDLRIGDAIDVAAYRFPTPQPEADGTLAWDQTTAVVVTIDAGGRRGTGWTYSGPATAAVIETELVPVLRELSPFDIGRCRNLMWRHCRNIGSTALVAHALSAVDIALWDLKARLLGVALTTLFGAVRPVTPVYGSGGFINLDDDQLGEQIDGWRAAGCRAVKIKIGADPGRDLARTALATKLIGPDTQLMVDANGAYSVGQARRVGAELDRLGVSWFEEPVTSDDPPGLAQVRAAVHCDIAAGEYAYGAYDAAALIGAVDCLQLDVTRCGGYTGFLACAAVAAAHGLDVSAHCAPALSAPVTAAIPNLRHIEWFIDHARLEPLLAEGVPRVAAGAIRPHADDPADPCGHGMRIAETAAPYRLPTHG</sequence>
<proteinExistence type="predicted"/>
<dbReference type="PANTHER" id="PTHR13794">
    <property type="entry name" value="ENOLASE SUPERFAMILY, MANDELATE RACEMASE"/>
    <property type="match status" value="1"/>
</dbReference>
<dbReference type="InterPro" id="IPR036849">
    <property type="entry name" value="Enolase-like_C_sf"/>
</dbReference>
<evidence type="ECO:0000256" key="2">
    <source>
        <dbReference type="ARBA" id="ARBA00022723"/>
    </source>
</evidence>
<name>A0A6G9YMA8_9NOCA</name>
<dbReference type="GO" id="GO:0016836">
    <property type="term" value="F:hydro-lyase activity"/>
    <property type="evidence" value="ECO:0007669"/>
    <property type="project" value="TreeGrafter"/>
</dbReference>
<dbReference type="InterPro" id="IPR013341">
    <property type="entry name" value="Mandelate_racemase_N_dom"/>
</dbReference>
<protein>
    <submittedName>
        <fullName evidence="5">Mandelate racemase</fullName>
    </submittedName>
</protein>
<dbReference type="InterPro" id="IPR046945">
    <property type="entry name" value="RHMD-like"/>
</dbReference>
<dbReference type="InterPro" id="IPR013342">
    <property type="entry name" value="Mandelate_racemase_C"/>
</dbReference>
<evidence type="ECO:0000313" key="5">
    <source>
        <dbReference type="EMBL" id="QIS14419.1"/>
    </source>
</evidence>
<evidence type="ECO:0000313" key="6">
    <source>
        <dbReference type="Proteomes" id="UP000503540"/>
    </source>
</evidence>
<keyword evidence="6" id="KW-1185">Reference proteome</keyword>
<dbReference type="AlphaFoldDB" id="A0A6G9YMA8"/>
<evidence type="ECO:0000256" key="1">
    <source>
        <dbReference type="ARBA" id="ARBA00001946"/>
    </source>
</evidence>
<dbReference type="RefSeq" id="WP_167476832.1">
    <property type="nucleotide sequence ID" value="NZ_CP046172.1"/>
</dbReference>
<dbReference type="SFLD" id="SFLDS00001">
    <property type="entry name" value="Enolase"/>
    <property type="match status" value="1"/>
</dbReference>
<dbReference type="Gene3D" id="3.30.390.10">
    <property type="entry name" value="Enolase-like, N-terminal domain"/>
    <property type="match status" value="1"/>
</dbReference>
<dbReference type="InterPro" id="IPR018110">
    <property type="entry name" value="Mandel_Rmase/mucon_lact_enz_CS"/>
</dbReference>
<dbReference type="SUPFAM" id="SSF51604">
    <property type="entry name" value="Enolase C-terminal domain-like"/>
    <property type="match status" value="1"/>
</dbReference>
<dbReference type="PROSITE" id="PS00908">
    <property type="entry name" value="MR_MLE_1"/>
    <property type="match status" value="1"/>
</dbReference>